<evidence type="ECO:0000313" key="4">
    <source>
        <dbReference type="Proteomes" id="UP000630353"/>
    </source>
</evidence>
<comment type="caution">
    <text evidence="3">The sequence shown here is derived from an EMBL/GenBank/DDBJ whole genome shotgun (WGS) entry which is preliminary data.</text>
</comment>
<dbReference type="Pfam" id="PF01425">
    <property type="entry name" value="Amidase"/>
    <property type="match status" value="1"/>
</dbReference>
<protein>
    <submittedName>
        <fullName evidence="3">Glutamyl-tRNA amidotransferase subunit A</fullName>
    </submittedName>
</protein>
<name>A0A918XS30_9PROT</name>
<dbReference type="Proteomes" id="UP000630353">
    <property type="component" value="Unassembled WGS sequence"/>
</dbReference>
<dbReference type="RefSeq" id="WP_189990146.1">
    <property type="nucleotide sequence ID" value="NZ_BMZS01000005.1"/>
</dbReference>
<dbReference type="GO" id="GO:0003824">
    <property type="term" value="F:catalytic activity"/>
    <property type="evidence" value="ECO:0007669"/>
    <property type="project" value="InterPro"/>
</dbReference>
<organism evidence="3 4">
    <name type="scientific">Thalassobaculum fulvum</name>
    <dbReference type="NCBI Taxonomy" id="1633335"/>
    <lineage>
        <taxon>Bacteria</taxon>
        <taxon>Pseudomonadati</taxon>
        <taxon>Pseudomonadota</taxon>
        <taxon>Alphaproteobacteria</taxon>
        <taxon>Rhodospirillales</taxon>
        <taxon>Thalassobaculaceae</taxon>
        <taxon>Thalassobaculum</taxon>
    </lineage>
</organism>
<keyword evidence="4" id="KW-1185">Reference proteome</keyword>
<reference evidence="3" key="1">
    <citation type="journal article" date="2014" name="Int. J. Syst. Evol. Microbiol.">
        <title>Complete genome sequence of Corynebacterium casei LMG S-19264T (=DSM 44701T), isolated from a smear-ripened cheese.</title>
        <authorList>
            <consortium name="US DOE Joint Genome Institute (JGI-PGF)"/>
            <person name="Walter F."/>
            <person name="Albersmeier A."/>
            <person name="Kalinowski J."/>
            <person name="Ruckert C."/>
        </authorList>
    </citation>
    <scope>NUCLEOTIDE SEQUENCE</scope>
    <source>
        <strain evidence="3">KCTC 42651</strain>
    </source>
</reference>
<proteinExistence type="predicted"/>
<gene>
    <name evidence="3" type="ORF">GCM10017083_25760</name>
</gene>
<dbReference type="InterPro" id="IPR023631">
    <property type="entry name" value="Amidase_dom"/>
</dbReference>
<feature type="domain" description="Amidase" evidence="2">
    <location>
        <begin position="31"/>
        <end position="436"/>
    </location>
</feature>
<feature type="region of interest" description="Disordered" evidence="1">
    <location>
        <begin position="138"/>
        <end position="158"/>
    </location>
</feature>
<dbReference type="Gene3D" id="3.90.1300.10">
    <property type="entry name" value="Amidase signature (AS) domain"/>
    <property type="match status" value="1"/>
</dbReference>
<dbReference type="EMBL" id="BMZS01000005">
    <property type="protein sequence ID" value="GHD51374.1"/>
    <property type="molecule type" value="Genomic_DNA"/>
</dbReference>
<sequence length="462" mass="47503">MAAEAPADPILGLDAVALRERLAAGSLRAAELVEACLAQIARREPAVGAWAWIDPDHARRQARALDEHRAAGRPIGPLHGLPVGLKDIVDAAGMPTGNGTAVDAGRVPQSDAFVVRRLRQAGAVVMGKTVTTELAFRHPGTTRNPHDPARTPGGSSSGSAAAVAAAMVPLAIGTQTVGSVIRPASFCGVVGFKPSFGAIPRTGILAQAPSLDTAGVFAGSVAGAALLAETLFGCDPGDPATRPAPAPGLAAVAGSEPPVRPSLAFVRQPAWDTADPDIHAGFAELLAALGDACDEAELPPAFAEAGPLCELVQLAEMAKSYHRYRQRAGDRLSPELVDAIDRGRRILAHDYLAARDWPGVLTASLEAVFERYDAILTPAASGPAPPGLDSTGSPAFNALWSFCGLPAVTVPLLQSYGGLPIGVQLVGRHGDDGRLLRTARWLAAAVSAQAGSGSTEDGQWTR</sequence>
<dbReference type="InterPro" id="IPR036928">
    <property type="entry name" value="AS_sf"/>
</dbReference>
<dbReference type="PANTHER" id="PTHR11895:SF151">
    <property type="entry name" value="GLUTAMYL-TRNA(GLN) AMIDOTRANSFERASE SUBUNIT A"/>
    <property type="match status" value="1"/>
</dbReference>
<evidence type="ECO:0000256" key="1">
    <source>
        <dbReference type="SAM" id="MobiDB-lite"/>
    </source>
</evidence>
<accession>A0A918XS30</accession>
<dbReference type="AlphaFoldDB" id="A0A918XS30"/>
<dbReference type="SUPFAM" id="SSF75304">
    <property type="entry name" value="Amidase signature (AS) enzymes"/>
    <property type="match status" value="1"/>
</dbReference>
<dbReference type="PANTHER" id="PTHR11895">
    <property type="entry name" value="TRANSAMIDASE"/>
    <property type="match status" value="1"/>
</dbReference>
<evidence type="ECO:0000259" key="2">
    <source>
        <dbReference type="Pfam" id="PF01425"/>
    </source>
</evidence>
<dbReference type="InterPro" id="IPR000120">
    <property type="entry name" value="Amidase"/>
</dbReference>
<reference evidence="3" key="2">
    <citation type="submission" date="2020-09" db="EMBL/GenBank/DDBJ databases">
        <authorList>
            <person name="Sun Q."/>
            <person name="Kim S."/>
        </authorList>
    </citation>
    <scope>NUCLEOTIDE SEQUENCE</scope>
    <source>
        <strain evidence="3">KCTC 42651</strain>
    </source>
</reference>
<evidence type="ECO:0000313" key="3">
    <source>
        <dbReference type="EMBL" id="GHD51374.1"/>
    </source>
</evidence>